<feature type="repeat" description="PPR" evidence="2">
    <location>
        <begin position="49"/>
        <end position="79"/>
    </location>
</feature>
<dbReference type="Gene3D" id="1.25.40.10">
    <property type="entry name" value="Tetratricopeptide repeat domain"/>
    <property type="match status" value="5"/>
</dbReference>
<dbReference type="eggNOG" id="KOG4197">
    <property type="taxonomic scope" value="Eukaryota"/>
</dbReference>
<accession>W1NWD4</accession>
<dbReference type="GO" id="GO:0009451">
    <property type="term" value="P:RNA modification"/>
    <property type="evidence" value="ECO:0000318"/>
    <property type="project" value="GO_Central"/>
</dbReference>
<evidence type="ECO:0000256" key="1">
    <source>
        <dbReference type="ARBA" id="ARBA00022737"/>
    </source>
</evidence>
<evidence type="ECO:0000256" key="2">
    <source>
        <dbReference type="PROSITE-ProRule" id="PRU00708"/>
    </source>
</evidence>
<dbReference type="NCBIfam" id="TIGR00756">
    <property type="entry name" value="PPR"/>
    <property type="match status" value="8"/>
</dbReference>
<feature type="repeat" description="PPR" evidence="2">
    <location>
        <begin position="212"/>
        <end position="246"/>
    </location>
</feature>
<evidence type="ECO:0000313" key="3">
    <source>
        <dbReference type="EMBL" id="ERM99937.1"/>
    </source>
</evidence>
<proteinExistence type="predicted"/>
<dbReference type="InterPro" id="IPR046960">
    <property type="entry name" value="PPR_At4g14850-like_plant"/>
</dbReference>
<dbReference type="Proteomes" id="UP000017836">
    <property type="component" value="Unassembled WGS sequence"/>
</dbReference>
<dbReference type="GO" id="GO:0003723">
    <property type="term" value="F:RNA binding"/>
    <property type="evidence" value="ECO:0000318"/>
    <property type="project" value="GO_Central"/>
</dbReference>
<dbReference type="PANTHER" id="PTHR47926">
    <property type="entry name" value="PENTATRICOPEPTIDE REPEAT-CONTAINING PROTEIN"/>
    <property type="match status" value="1"/>
</dbReference>
<dbReference type="Gramene" id="ERM99937">
    <property type="protein sequence ID" value="ERM99937"/>
    <property type="gene ID" value="AMTR_s00110p00099550"/>
</dbReference>
<dbReference type="InterPro" id="IPR002885">
    <property type="entry name" value="PPR_rpt"/>
</dbReference>
<dbReference type="Pfam" id="PF01535">
    <property type="entry name" value="PPR"/>
    <property type="match status" value="8"/>
</dbReference>
<dbReference type="FunFam" id="1.25.40.10:FF:000344">
    <property type="entry name" value="Pentatricopeptide repeat-containing protein"/>
    <property type="match status" value="1"/>
</dbReference>
<dbReference type="PANTHER" id="PTHR47926:SF471">
    <property type="entry name" value="DYW DOMAIN-CONTAINING PROTEIN"/>
    <property type="match status" value="1"/>
</dbReference>
<dbReference type="AlphaFoldDB" id="W1NWD4"/>
<keyword evidence="4" id="KW-1185">Reference proteome</keyword>
<name>W1NWD4_AMBTC</name>
<dbReference type="HOGENOM" id="CLU_002706_15_6_1"/>
<reference evidence="4" key="1">
    <citation type="journal article" date="2013" name="Science">
        <title>The Amborella genome and the evolution of flowering plants.</title>
        <authorList>
            <consortium name="Amborella Genome Project"/>
        </authorList>
    </citation>
    <scope>NUCLEOTIDE SEQUENCE [LARGE SCALE GENOMIC DNA]</scope>
</reference>
<gene>
    <name evidence="3" type="ORF">AMTR_s00110p00099550</name>
</gene>
<dbReference type="FunFam" id="1.25.40.10:FF:000442">
    <property type="entry name" value="Pentatricopeptide repeat-containing protein At3g49710"/>
    <property type="match status" value="1"/>
</dbReference>
<protein>
    <recommendedName>
        <fullName evidence="5">Pentatricopeptide repeat-containing protein</fullName>
    </recommendedName>
</protein>
<feature type="repeat" description="PPR" evidence="2">
    <location>
        <begin position="444"/>
        <end position="478"/>
    </location>
</feature>
<feature type="repeat" description="PPR" evidence="2">
    <location>
        <begin position="80"/>
        <end position="114"/>
    </location>
</feature>
<keyword evidence="1" id="KW-0677">Repeat</keyword>
<organism evidence="3 4">
    <name type="scientific">Amborella trichopoda</name>
    <dbReference type="NCBI Taxonomy" id="13333"/>
    <lineage>
        <taxon>Eukaryota</taxon>
        <taxon>Viridiplantae</taxon>
        <taxon>Streptophyta</taxon>
        <taxon>Embryophyta</taxon>
        <taxon>Tracheophyta</taxon>
        <taxon>Spermatophyta</taxon>
        <taxon>Magnoliopsida</taxon>
        <taxon>Amborellales</taxon>
        <taxon>Amborellaceae</taxon>
        <taxon>Amborella</taxon>
    </lineage>
</organism>
<evidence type="ECO:0008006" key="5">
    <source>
        <dbReference type="Google" id="ProtNLM"/>
    </source>
</evidence>
<sequence>MEGKQLHAHVIVSGFQPDLYLSNHLMNMYSKCGCLDHIESVFREMGRKNLHSWNTMLACYSKLGFISDARNLFDKMPHRDSVSYNTMIACYDKYGPCENALEVFRAMKLSGSKVDHFTVSSVISACMNISFLCQGRQVHSDVIKIGIGLNVYVGSALVEFYGKCGDIDEARKVFESMPDREVFSWNTMLLGYVQSGRIEDGILFFEEIPCKNVVSWTTIISGCVRCGWRDKAIHFFSGLRLANLKPDLVGFVSIVNAFSALYCLEEGQKVHGLIIKAGFESNLVVGNALVDMYAKCGSLDCASRVFEIMHYMDEYSCSVLISEYAKYGLIDYACEFFESSKVKDISSWNALIAGYSELERDWEAIEIFRAMRMEGVKADEFTYGSLIRGCYLYGLRYGMQLHSQTIKIGIDSSVYVGSSLIDMYTEFFYCQAGRMVFDAIYEKNLVSWNAMINGYAQNEMGLEALELFCQMRALRVEIDRVTLSSALNACTSSLALSMGNQINGVIHKAGYVHDVVVGTSLIDMYGKCRDMDHALCAFSTITQHSVFSWTALLGSYVKCGMWESANELFEKMPEKNIVSWNTMLSGHAQNGSGFEAIKLYSLMLKSGELPDGISLICLLAVCSNHILEEQGKQVHSHAIKTGYYMNLSVKSVIINMYHKLWNPNKSVLEVSEQAAISCNMLNV</sequence>
<feature type="repeat" description="PPR" evidence="2">
    <location>
        <begin position="150"/>
        <end position="184"/>
    </location>
</feature>
<evidence type="ECO:0000313" key="4">
    <source>
        <dbReference type="Proteomes" id="UP000017836"/>
    </source>
</evidence>
<dbReference type="OMA" id="MWESANE"/>
<dbReference type="Pfam" id="PF13041">
    <property type="entry name" value="PPR_2"/>
    <property type="match status" value="4"/>
</dbReference>
<dbReference type="InterPro" id="IPR011990">
    <property type="entry name" value="TPR-like_helical_dom_sf"/>
</dbReference>
<dbReference type="PROSITE" id="PS51375">
    <property type="entry name" value="PPR"/>
    <property type="match status" value="7"/>
</dbReference>
<feature type="repeat" description="PPR" evidence="2">
    <location>
        <begin position="545"/>
        <end position="579"/>
    </location>
</feature>
<dbReference type="EMBL" id="KI394965">
    <property type="protein sequence ID" value="ERM99937.1"/>
    <property type="molecule type" value="Genomic_DNA"/>
</dbReference>
<feature type="repeat" description="PPR" evidence="2">
    <location>
        <begin position="344"/>
        <end position="378"/>
    </location>
</feature>